<evidence type="ECO:0000256" key="5">
    <source>
        <dbReference type="ARBA" id="ARBA00023242"/>
    </source>
</evidence>
<evidence type="ECO:0000313" key="9">
    <source>
        <dbReference type="EMBL" id="KAL3714792.1"/>
    </source>
</evidence>
<dbReference type="SUPFAM" id="SSF55455">
    <property type="entry name" value="SRF-like"/>
    <property type="match status" value="1"/>
</dbReference>
<evidence type="ECO:0000256" key="1">
    <source>
        <dbReference type="ARBA" id="ARBA00004123"/>
    </source>
</evidence>
<evidence type="ECO:0000256" key="2">
    <source>
        <dbReference type="ARBA" id="ARBA00023015"/>
    </source>
</evidence>
<dbReference type="PROSITE" id="PS50066">
    <property type="entry name" value="MADS_BOX_2"/>
    <property type="match status" value="1"/>
</dbReference>
<keyword evidence="2" id="KW-0805">Transcription regulation</keyword>
<keyword evidence="10" id="KW-1185">Reference proteome</keyword>
<dbReference type="PROSITE" id="PS00350">
    <property type="entry name" value="MADS_BOX_1"/>
    <property type="match status" value="1"/>
</dbReference>
<evidence type="ECO:0000256" key="3">
    <source>
        <dbReference type="ARBA" id="ARBA00023125"/>
    </source>
</evidence>
<dbReference type="InterPro" id="IPR036879">
    <property type="entry name" value="TF_MADSbox_sf"/>
</dbReference>
<dbReference type="EMBL" id="JBJKBG010000011">
    <property type="protein sequence ID" value="KAL3714792.1"/>
    <property type="molecule type" value="Genomic_DNA"/>
</dbReference>
<dbReference type="PRINTS" id="PR00404">
    <property type="entry name" value="MADSDOMAIN"/>
</dbReference>
<keyword evidence="3" id="KW-0238">DNA-binding</keyword>
<keyword evidence="5" id="KW-0539">Nucleus</keyword>
<dbReference type="Gene3D" id="3.40.1810.10">
    <property type="entry name" value="Transcription factor, MADS-box"/>
    <property type="match status" value="1"/>
</dbReference>
<comment type="caution">
    <text evidence="9">The sequence shown here is derived from an EMBL/GenBank/DDBJ whole genome shotgun (WGS) entry which is preliminary data.</text>
</comment>
<dbReference type="PANTHER" id="PTHR48019">
    <property type="entry name" value="SERUM RESPONSE FACTOR HOMOLOG"/>
    <property type="match status" value="1"/>
</dbReference>
<evidence type="ECO:0000259" key="8">
    <source>
        <dbReference type="PROSITE" id="PS50066"/>
    </source>
</evidence>
<dbReference type="InterPro" id="IPR002100">
    <property type="entry name" value="TF_MADSbox"/>
</dbReference>
<feature type="compositionally biased region" description="Basic and acidic residues" evidence="7">
    <location>
        <begin position="196"/>
        <end position="208"/>
    </location>
</feature>
<protein>
    <recommendedName>
        <fullName evidence="8">MADS-box domain-containing protein</fullName>
    </recommendedName>
</protein>
<proteinExistence type="predicted"/>
<feature type="coiled-coil region" evidence="6">
    <location>
        <begin position="95"/>
        <end position="122"/>
    </location>
</feature>
<comment type="subcellular location">
    <subcellularLocation>
        <location evidence="1">Nucleus</location>
    </subcellularLocation>
</comment>
<reference evidence="9 10" key="1">
    <citation type="submission" date="2024-11" db="EMBL/GenBank/DDBJ databases">
        <title>Chromosome-level genome assembly of Eucalyptus globulus Labill. provides insights into its genome evolution.</title>
        <authorList>
            <person name="Li X."/>
        </authorList>
    </citation>
    <scope>NUCLEOTIDE SEQUENCE [LARGE SCALE GENOMIC DNA]</scope>
    <source>
        <strain evidence="9">CL2024</strain>
        <tissue evidence="9">Fresh tender leaves</tissue>
    </source>
</reference>
<name>A0ABD3IMD4_EUCGL</name>
<feature type="compositionally biased region" description="Polar residues" evidence="7">
    <location>
        <begin position="181"/>
        <end position="193"/>
    </location>
</feature>
<dbReference type="InterPro" id="IPR050142">
    <property type="entry name" value="MADS-box/MEF2_TF"/>
</dbReference>
<keyword evidence="6" id="KW-0175">Coiled coil</keyword>
<accession>A0ABD3IMD4</accession>
<sequence length="227" mass="25274">MGRKKLVVKRIDNPTGRLATYRKRKDGIVKKAAELSGLCGTDVGLMMFSPNGGLTSFASSGSVEDIFLRYLNLPDASRGELVENQEVLRQGLEHVKCEAKMLEALEEELAVLNQQQAGVQEKIRCYNPEPEETRSVREAEVHIRFLSDAIRRIEYLKQVKSSGNQLLRQESASFEAPATSVRGSNRATNNSAYAIQKRDRSDDERRGEAAQNLSIGPSKPPQAERNV</sequence>
<evidence type="ECO:0000256" key="6">
    <source>
        <dbReference type="SAM" id="Coils"/>
    </source>
</evidence>
<evidence type="ECO:0000313" key="10">
    <source>
        <dbReference type="Proteomes" id="UP001634007"/>
    </source>
</evidence>
<gene>
    <name evidence="9" type="ORF">ACJRO7_006660</name>
</gene>
<evidence type="ECO:0000256" key="7">
    <source>
        <dbReference type="SAM" id="MobiDB-lite"/>
    </source>
</evidence>
<keyword evidence="4" id="KW-0804">Transcription</keyword>
<dbReference type="Pfam" id="PF00319">
    <property type="entry name" value="SRF-TF"/>
    <property type="match status" value="1"/>
</dbReference>
<dbReference type="GO" id="GO:0003677">
    <property type="term" value="F:DNA binding"/>
    <property type="evidence" value="ECO:0007669"/>
    <property type="project" value="UniProtKB-KW"/>
</dbReference>
<dbReference type="GO" id="GO:0005634">
    <property type="term" value="C:nucleus"/>
    <property type="evidence" value="ECO:0007669"/>
    <property type="project" value="UniProtKB-SubCell"/>
</dbReference>
<feature type="region of interest" description="Disordered" evidence="7">
    <location>
        <begin position="173"/>
        <end position="227"/>
    </location>
</feature>
<dbReference type="Proteomes" id="UP001634007">
    <property type="component" value="Unassembled WGS sequence"/>
</dbReference>
<dbReference type="AlphaFoldDB" id="A0ABD3IMD4"/>
<dbReference type="SMART" id="SM00432">
    <property type="entry name" value="MADS"/>
    <property type="match status" value="1"/>
</dbReference>
<evidence type="ECO:0000256" key="4">
    <source>
        <dbReference type="ARBA" id="ARBA00023163"/>
    </source>
</evidence>
<feature type="domain" description="MADS-box" evidence="8">
    <location>
        <begin position="1"/>
        <end position="61"/>
    </location>
</feature>
<organism evidence="9 10">
    <name type="scientific">Eucalyptus globulus</name>
    <name type="common">Tasmanian blue gum</name>
    <dbReference type="NCBI Taxonomy" id="34317"/>
    <lineage>
        <taxon>Eukaryota</taxon>
        <taxon>Viridiplantae</taxon>
        <taxon>Streptophyta</taxon>
        <taxon>Embryophyta</taxon>
        <taxon>Tracheophyta</taxon>
        <taxon>Spermatophyta</taxon>
        <taxon>Magnoliopsida</taxon>
        <taxon>eudicotyledons</taxon>
        <taxon>Gunneridae</taxon>
        <taxon>Pentapetalae</taxon>
        <taxon>rosids</taxon>
        <taxon>malvids</taxon>
        <taxon>Myrtales</taxon>
        <taxon>Myrtaceae</taxon>
        <taxon>Myrtoideae</taxon>
        <taxon>Eucalypteae</taxon>
        <taxon>Eucalyptus</taxon>
    </lineage>
</organism>